<evidence type="ECO:0000256" key="8">
    <source>
        <dbReference type="ARBA" id="ARBA00023015"/>
    </source>
</evidence>
<sequence>MSYVLITFTDSPGGFPLADTGSLSPIKNDILSGGRRRESSSSLTDGKVSPPLPPSYLLTKPSRSEFCFFCIERTFCLLFFSGLSRCSSRGRGRRQNNPSPTNPDSNLERVFIWDLDETIIIFLSIIADTFAQCYGKDPQILKGVALKMEKIMFTLADSHFFYSDVEKCDQVHIDDVASDDNGQDLSTYNFSSDGFQFVPGSGNNGNVCLATGVRGGVDWMRKLAFRYRKIKDMYNNYRNNVGGLLGPAKREDWLQVRSEIEVVTDNWLTLAMKCLTLINSRSNCVNILVTDTKLVLAVVKVLLFGLGGIFPIENIYSSSKTGDCFNRIVTRFGNKCTYVVIGDGNKEEKAAKELNFPFWRIRTHHDLVSLYNALDMDFL</sequence>
<dbReference type="OrthoDB" id="167668at2759"/>
<keyword evidence="19" id="KW-1185">Reference proteome</keyword>
<feature type="active site" description="Proton donor" evidence="13">
    <location>
        <position position="116"/>
    </location>
</feature>
<dbReference type="SFLD" id="SFLDG01129">
    <property type="entry name" value="C1.5:_HAD__Beta-PGM__Phosphata"/>
    <property type="match status" value="1"/>
</dbReference>
<evidence type="ECO:0000256" key="5">
    <source>
        <dbReference type="ARBA" id="ARBA00022801"/>
    </source>
</evidence>
<dbReference type="InParanoid" id="E0VTL8"/>
<dbReference type="PANTHER" id="PTHR10190">
    <property type="entry name" value="EYES ABSENT"/>
    <property type="match status" value="1"/>
</dbReference>
<keyword evidence="9" id="KW-0010">Activator</keyword>
<evidence type="ECO:0000256" key="14">
    <source>
        <dbReference type="PIRSR" id="PIRSR628472-2"/>
    </source>
</evidence>
<dbReference type="CTD" id="8230284"/>
<dbReference type="OMA" id="MWENHIL"/>
<comment type="similarity">
    <text evidence="2 15">Belongs to the HAD-like hydrolase superfamily. EYA family.</text>
</comment>
<evidence type="ECO:0000256" key="15">
    <source>
        <dbReference type="RuleBase" id="RU362036"/>
    </source>
</evidence>
<dbReference type="PANTHER" id="PTHR10190:SF16">
    <property type="entry name" value="DEVELOPMENTAL PROTEIN EYES ABSENT"/>
    <property type="match status" value="1"/>
</dbReference>
<dbReference type="InterPro" id="IPR042577">
    <property type="entry name" value="EYA_dom_metazoan"/>
</dbReference>
<dbReference type="EMBL" id="DS235767">
    <property type="protein sequence ID" value="EEB16693.1"/>
    <property type="molecule type" value="Genomic_DNA"/>
</dbReference>
<dbReference type="GeneID" id="8230284"/>
<evidence type="ECO:0000256" key="9">
    <source>
        <dbReference type="ARBA" id="ARBA00023159"/>
    </source>
</evidence>
<organism>
    <name type="scientific">Pediculus humanus subsp. corporis</name>
    <name type="common">Body louse</name>
    <dbReference type="NCBI Taxonomy" id="121224"/>
    <lineage>
        <taxon>Eukaryota</taxon>
        <taxon>Metazoa</taxon>
        <taxon>Ecdysozoa</taxon>
        <taxon>Arthropoda</taxon>
        <taxon>Hexapoda</taxon>
        <taxon>Insecta</taxon>
        <taxon>Pterygota</taxon>
        <taxon>Neoptera</taxon>
        <taxon>Paraneoptera</taxon>
        <taxon>Psocodea</taxon>
        <taxon>Troctomorpha</taxon>
        <taxon>Phthiraptera</taxon>
        <taxon>Anoplura</taxon>
        <taxon>Pediculidae</taxon>
        <taxon>Pediculus</taxon>
    </lineage>
</organism>
<evidence type="ECO:0000313" key="18">
    <source>
        <dbReference type="EnsemblMetazoa" id="PHUM433110-PA"/>
    </source>
</evidence>
<keyword evidence="7 15" id="KW-0904">Protein phosphatase</keyword>
<dbReference type="AlphaFoldDB" id="E0VTL8"/>
<dbReference type="GO" id="GO:2001240">
    <property type="term" value="P:negative regulation of extrinsic apoptotic signaling pathway in absence of ligand"/>
    <property type="evidence" value="ECO:0007669"/>
    <property type="project" value="TreeGrafter"/>
</dbReference>
<dbReference type="Proteomes" id="UP000009046">
    <property type="component" value="Unassembled WGS sequence"/>
</dbReference>
<dbReference type="InterPro" id="IPR038102">
    <property type="entry name" value="EYA_dom_sf"/>
</dbReference>
<dbReference type="CDD" id="cd02601">
    <property type="entry name" value="HAD_Eya"/>
    <property type="match status" value="1"/>
</dbReference>
<comment type="cofactor">
    <cofactor evidence="14 15">
        <name>Mg(2+)</name>
        <dbReference type="ChEBI" id="CHEBI:18420"/>
    </cofactor>
    <text evidence="14 15">Binds 1 Mg(2+) ion per subunit.</text>
</comment>
<evidence type="ECO:0000256" key="12">
    <source>
        <dbReference type="ARBA" id="ARBA00051722"/>
    </source>
</evidence>
<keyword evidence="11" id="KW-0539">Nucleus</keyword>
<name>E0VTL8_PEDHC</name>
<keyword evidence="6 14" id="KW-0460">Magnesium</keyword>
<evidence type="ECO:0000256" key="1">
    <source>
        <dbReference type="ARBA" id="ARBA00004123"/>
    </source>
</evidence>
<dbReference type="NCBIfam" id="TIGR01658">
    <property type="entry name" value="EYA-cons_domain"/>
    <property type="match status" value="1"/>
</dbReference>
<dbReference type="EnsemblMetazoa" id="PHUM433110-RA">
    <property type="protein sequence ID" value="PHUM433110-PA"/>
    <property type="gene ID" value="PHUM433110"/>
</dbReference>
<keyword evidence="4 14" id="KW-0479">Metal-binding</keyword>
<evidence type="ECO:0000313" key="17">
    <source>
        <dbReference type="EMBL" id="EEB16693.1"/>
    </source>
</evidence>
<comment type="subcellular location">
    <subcellularLocation>
        <location evidence="1">Nucleus</location>
    </subcellularLocation>
</comment>
<dbReference type="InterPro" id="IPR006545">
    <property type="entry name" value="EYA_dom"/>
</dbReference>
<dbReference type="GO" id="GO:0046872">
    <property type="term" value="F:metal ion binding"/>
    <property type="evidence" value="ECO:0007669"/>
    <property type="project" value="UniProtKB-KW"/>
</dbReference>
<dbReference type="GO" id="GO:0004725">
    <property type="term" value="F:protein tyrosine phosphatase activity"/>
    <property type="evidence" value="ECO:0007669"/>
    <property type="project" value="UniProtKB-EC"/>
</dbReference>
<reference evidence="18" key="3">
    <citation type="submission" date="2021-02" db="UniProtKB">
        <authorList>
            <consortium name="EnsemblMetazoa"/>
        </authorList>
    </citation>
    <scope>IDENTIFICATION</scope>
    <source>
        <strain evidence="18">USDA</strain>
    </source>
</reference>
<feature type="binding site" evidence="14">
    <location>
        <position position="114"/>
    </location>
    <ligand>
        <name>Mg(2+)</name>
        <dbReference type="ChEBI" id="CHEBI:18420"/>
    </ligand>
</feature>
<feature type="binding site" evidence="14">
    <location>
        <position position="116"/>
    </location>
    <ligand>
        <name>Mg(2+)</name>
        <dbReference type="ChEBI" id="CHEBI:18420"/>
    </ligand>
</feature>
<evidence type="ECO:0000256" key="2">
    <source>
        <dbReference type="ARBA" id="ARBA00010501"/>
    </source>
</evidence>
<dbReference type="RefSeq" id="XP_002429431.1">
    <property type="nucleotide sequence ID" value="XM_002429386.1"/>
</dbReference>
<dbReference type="EC" id="3.1.3.48" evidence="15"/>
<keyword evidence="10" id="KW-0804">Transcription</keyword>
<feature type="region of interest" description="Disordered" evidence="16">
    <location>
        <begin position="29"/>
        <end position="48"/>
    </location>
</feature>
<evidence type="ECO:0000313" key="19">
    <source>
        <dbReference type="Proteomes" id="UP000009046"/>
    </source>
</evidence>
<dbReference type="STRING" id="121224.E0VTL8"/>
<feature type="active site" description="Nucleophile" evidence="13">
    <location>
        <position position="114"/>
    </location>
</feature>
<evidence type="ECO:0000256" key="16">
    <source>
        <dbReference type="SAM" id="MobiDB-lite"/>
    </source>
</evidence>
<accession>E0VTL8</accession>
<keyword evidence="8 15" id="KW-0805">Transcription regulation</keyword>
<keyword evidence="5 15" id="KW-0378">Hydrolase</keyword>
<dbReference type="InterPro" id="IPR028472">
    <property type="entry name" value="EYA"/>
</dbReference>
<dbReference type="GO" id="GO:0045739">
    <property type="term" value="P:positive regulation of DNA repair"/>
    <property type="evidence" value="ECO:0007669"/>
    <property type="project" value="TreeGrafter"/>
</dbReference>
<proteinExistence type="inferred from homology"/>
<dbReference type="Gene3D" id="3.40.50.12350">
    <property type="match status" value="1"/>
</dbReference>
<dbReference type="EMBL" id="AAZO01005287">
    <property type="status" value="NOT_ANNOTATED_CDS"/>
    <property type="molecule type" value="Genomic_DNA"/>
</dbReference>
<dbReference type="eggNOG" id="KOG3107">
    <property type="taxonomic scope" value="Eukaryota"/>
</dbReference>
<feature type="binding site" evidence="14">
    <location>
        <position position="343"/>
    </location>
    <ligand>
        <name>Mg(2+)</name>
        <dbReference type="ChEBI" id="CHEBI:18420"/>
    </ligand>
</feature>
<keyword evidence="3" id="KW-0217">Developmental protein</keyword>
<dbReference type="Pfam" id="PF00702">
    <property type="entry name" value="Hydrolase"/>
    <property type="match status" value="1"/>
</dbReference>
<evidence type="ECO:0000256" key="10">
    <source>
        <dbReference type="ARBA" id="ARBA00023163"/>
    </source>
</evidence>
<reference evidence="17" key="2">
    <citation type="submission" date="2007-04" db="EMBL/GenBank/DDBJ databases">
        <title>The genome of the human body louse.</title>
        <authorList>
            <consortium name="The Human Body Louse Genome Consortium"/>
            <person name="Kirkness E."/>
            <person name="Walenz B."/>
            <person name="Hass B."/>
            <person name="Bruggner R."/>
            <person name="Strausberg R."/>
        </authorList>
    </citation>
    <scope>NUCLEOTIDE SEQUENCE</scope>
    <source>
        <strain evidence="17">USDA</strain>
    </source>
</reference>
<reference evidence="17" key="1">
    <citation type="submission" date="2007-04" db="EMBL/GenBank/DDBJ databases">
        <title>Annotation of Pediculus humanus corporis strain USDA.</title>
        <authorList>
            <person name="Kirkness E."/>
            <person name="Hannick L."/>
            <person name="Hass B."/>
            <person name="Bruggner R."/>
            <person name="Lawson D."/>
            <person name="Bidwell S."/>
            <person name="Joardar V."/>
            <person name="Caler E."/>
            <person name="Walenz B."/>
            <person name="Inman J."/>
            <person name="Schobel S."/>
            <person name="Galinsky K."/>
            <person name="Amedeo P."/>
            <person name="Strausberg R."/>
        </authorList>
    </citation>
    <scope>NUCLEOTIDE SEQUENCE</scope>
    <source>
        <strain evidence="17">USDA</strain>
    </source>
</reference>
<gene>
    <name evidence="18" type="primary">8230284</name>
    <name evidence="17" type="ORF">Phum_PHUM433110</name>
</gene>
<dbReference type="GO" id="GO:0005634">
    <property type="term" value="C:nucleus"/>
    <property type="evidence" value="ECO:0007669"/>
    <property type="project" value="UniProtKB-SubCell"/>
</dbReference>
<evidence type="ECO:0000256" key="3">
    <source>
        <dbReference type="ARBA" id="ARBA00022473"/>
    </source>
</evidence>
<protein>
    <recommendedName>
        <fullName evidence="15">Eyes absent homolog</fullName>
        <ecNumber evidence="15">3.1.3.48</ecNumber>
    </recommendedName>
</protein>
<dbReference type="VEuPathDB" id="VectorBase:PHUM433110"/>
<dbReference type="GO" id="GO:0030154">
    <property type="term" value="P:cell differentiation"/>
    <property type="evidence" value="ECO:0007669"/>
    <property type="project" value="TreeGrafter"/>
</dbReference>
<dbReference type="SFLD" id="SFLDS00003">
    <property type="entry name" value="Haloacid_Dehalogenase"/>
    <property type="match status" value="1"/>
</dbReference>
<evidence type="ECO:0000256" key="13">
    <source>
        <dbReference type="PIRSR" id="PIRSR628472-1"/>
    </source>
</evidence>
<evidence type="ECO:0000256" key="11">
    <source>
        <dbReference type="ARBA" id="ARBA00023242"/>
    </source>
</evidence>
<dbReference type="HOGENOM" id="CLU_021184_0_0_1"/>
<evidence type="ECO:0000256" key="6">
    <source>
        <dbReference type="ARBA" id="ARBA00022842"/>
    </source>
</evidence>
<dbReference type="KEGG" id="phu:Phum_PHUM433110"/>
<evidence type="ECO:0000256" key="4">
    <source>
        <dbReference type="ARBA" id="ARBA00022723"/>
    </source>
</evidence>
<comment type="catalytic activity">
    <reaction evidence="12 15">
        <text>O-phospho-L-tyrosyl-[protein] + H2O = L-tyrosyl-[protein] + phosphate</text>
        <dbReference type="Rhea" id="RHEA:10684"/>
        <dbReference type="Rhea" id="RHEA-COMP:10136"/>
        <dbReference type="Rhea" id="RHEA-COMP:20101"/>
        <dbReference type="ChEBI" id="CHEBI:15377"/>
        <dbReference type="ChEBI" id="CHEBI:43474"/>
        <dbReference type="ChEBI" id="CHEBI:46858"/>
        <dbReference type="ChEBI" id="CHEBI:61978"/>
        <dbReference type="EC" id="3.1.3.48"/>
    </reaction>
</comment>
<evidence type="ECO:0000256" key="7">
    <source>
        <dbReference type="ARBA" id="ARBA00022912"/>
    </source>
</evidence>